<organism evidence="1 2">
    <name type="scientific">Caerostris extrusa</name>
    <name type="common">Bark spider</name>
    <name type="synonym">Caerostris bankana</name>
    <dbReference type="NCBI Taxonomy" id="172846"/>
    <lineage>
        <taxon>Eukaryota</taxon>
        <taxon>Metazoa</taxon>
        <taxon>Ecdysozoa</taxon>
        <taxon>Arthropoda</taxon>
        <taxon>Chelicerata</taxon>
        <taxon>Arachnida</taxon>
        <taxon>Araneae</taxon>
        <taxon>Araneomorphae</taxon>
        <taxon>Entelegynae</taxon>
        <taxon>Araneoidea</taxon>
        <taxon>Araneidae</taxon>
        <taxon>Caerostris</taxon>
    </lineage>
</organism>
<name>A0AAV4U2V0_CAEEX</name>
<protein>
    <submittedName>
        <fullName evidence="1">Uncharacterized protein</fullName>
    </submittedName>
</protein>
<keyword evidence="2" id="KW-1185">Reference proteome</keyword>
<gene>
    <name evidence="1" type="ORF">CEXT_627341</name>
</gene>
<dbReference type="Proteomes" id="UP001054945">
    <property type="component" value="Unassembled WGS sequence"/>
</dbReference>
<reference evidence="1 2" key="1">
    <citation type="submission" date="2021-06" db="EMBL/GenBank/DDBJ databases">
        <title>Caerostris extrusa draft genome.</title>
        <authorList>
            <person name="Kono N."/>
            <person name="Arakawa K."/>
        </authorList>
    </citation>
    <scope>NUCLEOTIDE SEQUENCE [LARGE SCALE GENOMIC DNA]</scope>
</reference>
<sequence>MNVSNHPKCIRAVSLFQVLDSRREAVMVKAFQRRIDTQPQHSGTIEYLPLPLSGHVLKIYIIFHPALGQKKARVCERKREKPVSHFPNQRDILGNHTELMNVSNHPKCIRAVTLFQVLDSRREAVMVKAFQRRIDTQPQHSGTIEYLPLPLSGHVLKIYIIFHPALGQSKCAPA</sequence>
<dbReference type="AlphaFoldDB" id="A0AAV4U2V0"/>
<evidence type="ECO:0000313" key="2">
    <source>
        <dbReference type="Proteomes" id="UP001054945"/>
    </source>
</evidence>
<proteinExistence type="predicted"/>
<dbReference type="EMBL" id="BPLR01012191">
    <property type="protein sequence ID" value="GIY52074.1"/>
    <property type="molecule type" value="Genomic_DNA"/>
</dbReference>
<evidence type="ECO:0000313" key="1">
    <source>
        <dbReference type="EMBL" id="GIY52074.1"/>
    </source>
</evidence>
<comment type="caution">
    <text evidence="1">The sequence shown here is derived from an EMBL/GenBank/DDBJ whole genome shotgun (WGS) entry which is preliminary data.</text>
</comment>
<accession>A0AAV4U2V0</accession>